<evidence type="ECO:0008006" key="4">
    <source>
        <dbReference type="Google" id="ProtNLM"/>
    </source>
</evidence>
<keyword evidence="3" id="KW-1185">Reference proteome</keyword>
<sequence length="115" mass="13156">MEKRLDILEAFASDAKERQVRMEVRLDKIEVRLDGIDKRLDKIDTRQDRLEALLRTVDTGLIRLDTRVDAIEHILTTVMATKTDIANAKLTIMLTCIATMTALTGIIFVAMRYVH</sequence>
<dbReference type="Proteomes" id="UP001221208">
    <property type="component" value="Unassembled WGS sequence"/>
</dbReference>
<keyword evidence="1" id="KW-0812">Transmembrane</keyword>
<keyword evidence="1" id="KW-1133">Transmembrane helix</keyword>
<evidence type="ECO:0000313" key="2">
    <source>
        <dbReference type="EMBL" id="MDC8760856.1"/>
    </source>
</evidence>
<protein>
    <recommendedName>
        <fullName evidence="4">DUF1640 domain-containing protein</fullName>
    </recommendedName>
</protein>
<evidence type="ECO:0000256" key="1">
    <source>
        <dbReference type="SAM" id="Phobius"/>
    </source>
</evidence>
<dbReference type="EMBL" id="JAQQXR010000020">
    <property type="protein sequence ID" value="MDC8760856.1"/>
    <property type="molecule type" value="Genomic_DNA"/>
</dbReference>
<dbReference type="Gene3D" id="1.20.5.110">
    <property type="match status" value="1"/>
</dbReference>
<dbReference type="SUPFAM" id="SSF57997">
    <property type="entry name" value="Tropomyosin"/>
    <property type="match status" value="1"/>
</dbReference>
<evidence type="ECO:0000313" key="3">
    <source>
        <dbReference type="Proteomes" id="UP001221208"/>
    </source>
</evidence>
<comment type="caution">
    <text evidence="2">The sequence shown here is derived from an EMBL/GenBank/DDBJ whole genome shotgun (WGS) entry which is preliminary data.</text>
</comment>
<organism evidence="2 3">
    <name type="scientific">Janthinobacterium fluminis</name>
    <dbReference type="NCBI Taxonomy" id="2987524"/>
    <lineage>
        <taxon>Bacteria</taxon>
        <taxon>Pseudomonadati</taxon>
        <taxon>Pseudomonadota</taxon>
        <taxon>Betaproteobacteria</taxon>
        <taxon>Burkholderiales</taxon>
        <taxon>Oxalobacteraceae</taxon>
        <taxon>Janthinobacterium</taxon>
    </lineage>
</organism>
<reference evidence="2 3" key="1">
    <citation type="submission" date="2022-10" db="EMBL/GenBank/DDBJ databases">
        <title>Janthinobacterium sp. hw3 Genome sequencing.</title>
        <authorList>
            <person name="Park S."/>
        </authorList>
    </citation>
    <scope>NUCLEOTIDE SEQUENCE [LARGE SCALE GENOMIC DNA]</scope>
    <source>
        <strain evidence="3">hw3</strain>
    </source>
</reference>
<gene>
    <name evidence="2" type="ORF">OIK44_25040</name>
</gene>
<keyword evidence="1" id="KW-0472">Membrane</keyword>
<proteinExistence type="predicted"/>
<feature type="transmembrane region" description="Helical" evidence="1">
    <location>
        <begin position="92"/>
        <end position="114"/>
    </location>
</feature>
<name>A0ABT5K9W7_9BURK</name>
<accession>A0ABT5K9W7</accession>